<proteinExistence type="predicted"/>
<accession>A0AAN9N206</accession>
<organism evidence="1 2">
    <name type="scientific">Phaseolus coccineus</name>
    <name type="common">Scarlet runner bean</name>
    <name type="synonym">Phaseolus multiflorus</name>
    <dbReference type="NCBI Taxonomy" id="3886"/>
    <lineage>
        <taxon>Eukaryota</taxon>
        <taxon>Viridiplantae</taxon>
        <taxon>Streptophyta</taxon>
        <taxon>Embryophyta</taxon>
        <taxon>Tracheophyta</taxon>
        <taxon>Spermatophyta</taxon>
        <taxon>Magnoliopsida</taxon>
        <taxon>eudicotyledons</taxon>
        <taxon>Gunneridae</taxon>
        <taxon>Pentapetalae</taxon>
        <taxon>rosids</taxon>
        <taxon>fabids</taxon>
        <taxon>Fabales</taxon>
        <taxon>Fabaceae</taxon>
        <taxon>Papilionoideae</taxon>
        <taxon>50 kb inversion clade</taxon>
        <taxon>NPAAA clade</taxon>
        <taxon>indigoferoid/millettioid clade</taxon>
        <taxon>Phaseoleae</taxon>
        <taxon>Phaseolus</taxon>
    </lineage>
</organism>
<gene>
    <name evidence="1" type="ORF">VNO80_13605</name>
</gene>
<keyword evidence="2" id="KW-1185">Reference proteome</keyword>
<dbReference type="AlphaFoldDB" id="A0AAN9N206"/>
<dbReference type="EMBL" id="JAYMYR010000005">
    <property type="protein sequence ID" value="KAK7364861.1"/>
    <property type="molecule type" value="Genomic_DNA"/>
</dbReference>
<reference evidence="1 2" key="1">
    <citation type="submission" date="2024-01" db="EMBL/GenBank/DDBJ databases">
        <title>The genomes of 5 underutilized Papilionoideae crops provide insights into root nodulation and disease resistanc.</title>
        <authorList>
            <person name="Jiang F."/>
        </authorList>
    </citation>
    <scope>NUCLEOTIDE SEQUENCE [LARGE SCALE GENOMIC DNA]</scope>
    <source>
        <strain evidence="1">JINMINGXINNONG_FW02</strain>
        <tissue evidence="1">Leaves</tissue>
    </source>
</reference>
<name>A0AAN9N206_PHACN</name>
<protein>
    <submittedName>
        <fullName evidence="1">Uncharacterized protein</fullName>
    </submittedName>
</protein>
<comment type="caution">
    <text evidence="1">The sequence shown here is derived from an EMBL/GenBank/DDBJ whole genome shotgun (WGS) entry which is preliminary data.</text>
</comment>
<sequence>MFLFKQKVVVSEVPHRLNPEMRFLQCQRHFNPRFEPHDGRQIFLPKYAWSNSKVELDNSSCHSASRSEFRIILLRTKLGFNVVRLPKEGEHCKLSVERSES</sequence>
<dbReference type="Proteomes" id="UP001374584">
    <property type="component" value="Unassembled WGS sequence"/>
</dbReference>
<evidence type="ECO:0000313" key="2">
    <source>
        <dbReference type="Proteomes" id="UP001374584"/>
    </source>
</evidence>
<evidence type="ECO:0000313" key="1">
    <source>
        <dbReference type="EMBL" id="KAK7364861.1"/>
    </source>
</evidence>